<dbReference type="Proteomes" id="UP000055024">
    <property type="component" value="Unassembled WGS sequence"/>
</dbReference>
<evidence type="ECO:0000256" key="2">
    <source>
        <dbReference type="SAM" id="Phobius"/>
    </source>
</evidence>
<dbReference type="AlphaFoldDB" id="A0A0V1GVZ2"/>
<evidence type="ECO:0000313" key="3">
    <source>
        <dbReference type="EMBL" id="KRZ02131.1"/>
    </source>
</evidence>
<dbReference type="EMBL" id="JYDP01000242">
    <property type="protein sequence ID" value="KRZ02131.1"/>
    <property type="molecule type" value="Genomic_DNA"/>
</dbReference>
<feature type="transmembrane region" description="Helical" evidence="2">
    <location>
        <begin position="95"/>
        <end position="116"/>
    </location>
</feature>
<evidence type="ECO:0000313" key="4">
    <source>
        <dbReference type="Proteomes" id="UP000055024"/>
    </source>
</evidence>
<keyword evidence="2" id="KW-0812">Transmembrane</keyword>
<name>A0A0V1GVZ2_9BILA</name>
<keyword evidence="2" id="KW-0472">Membrane</keyword>
<feature type="compositionally biased region" description="Basic and acidic residues" evidence="1">
    <location>
        <begin position="35"/>
        <end position="48"/>
    </location>
</feature>
<accession>A0A0V1GVZ2</accession>
<sequence length="118" mass="13100">MNSVPDSLEERFYEWYAKLSAPATYLVLVDGDMANSEKEESDGEHPKLTEAQLEAGMKSQKFKTSEESQKESAQDGTNSDEYTLAMEALHCKLKLCIVHSFLLGFVAALWLTSLSVCG</sequence>
<keyword evidence="4" id="KW-1185">Reference proteome</keyword>
<protein>
    <submittedName>
        <fullName evidence="3">Uncharacterized protein</fullName>
    </submittedName>
</protein>
<feature type="region of interest" description="Disordered" evidence="1">
    <location>
        <begin position="35"/>
        <end position="78"/>
    </location>
</feature>
<keyword evidence="2" id="KW-1133">Transmembrane helix</keyword>
<dbReference type="OrthoDB" id="5918990at2759"/>
<gene>
    <name evidence="3" type="ORF">T11_9848</name>
</gene>
<comment type="caution">
    <text evidence="3">The sequence shown here is derived from an EMBL/GenBank/DDBJ whole genome shotgun (WGS) entry which is preliminary data.</text>
</comment>
<proteinExistence type="predicted"/>
<reference evidence="3 4" key="1">
    <citation type="submission" date="2015-01" db="EMBL/GenBank/DDBJ databases">
        <title>Evolution of Trichinella species and genotypes.</title>
        <authorList>
            <person name="Korhonen P.K."/>
            <person name="Edoardo P."/>
            <person name="Giuseppe L.R."/>
            <person name="Gasser R.B."/>
        </authorList>
    </citation>
    <scope>NUCLEOTIDE SEQUENCE [LARGE SCALE GENOMIC DNA]</scope>
    <source>
        <strain evidence="3">ISS1029</strain>
    </source>
</reference>
<evidence type="ECO:0000256" key="1">
    <source>
        <dbReference type="SAM" id="MobiDB-lite"/>
    </source>
</evidence>
<feature type="compositionally biased region" description="Basic and acidic residues" evidence="1">
    <location>
        <begin position="63"/>
        <end position="73"/>
    </location>
</feature>
<organism evidence="3 4">
    <name type="scientific">Trichinella zimbabwensis</name>
    <dbReference type="NCBI Taxonomy" id="268475"/>
    <lineage>
        <taxon>Eukaryota</taxon>
        <taxon>Metazoa</taxon>
        <taxon>Ecdysozoa</taxon>
        <taxon>Nematoda</taxon>
        <taxon>Enoplea</taxon>
        <taxon>Dorylaimia</taxon>
        <taxon>Trichinellida</taxon>
        <taxon>Trichinellidae</taxon>
        <taxon>Trichinella</taxon>
    </lineage>
</organism>